<organism evidence="8 9">
    <name type="scientific">Streptococcus mitis</name>
    <dbReference type="NCBI Taxonomy" id="28037"/>
    <lineage>
        <taxon>Bacteria</taxon>
        <taxon>Bacillati</taxon>
        <taxon>Bacillota</taxon>
        <taxon>Bacilli</taxon>
        <taxon>Lactobacillales</taxon>
        <taxon>Streptococcaceae</taxon>
        <taxon>Streptococcus</taxon>
        <taxon>Streptococcus mitis group</taxon>
    </lineage>
</organism>
<comment type="similarity">
    <text evidence="1">Belongs to the site-specific recombinase resolvase family.</text>
</comment>
<dbReference type="InterPro" id="IPR006119">
    <property type="entry name" value="Resolv_N"/>
</dbReference>
<evidence type="ECO:0000256" key="1">
    <source>
        <dbReference type="ARBA" id="ARBA00009913"/>
    </source>
</evidence>
<evidence type="ECO:0000256" key="5">
    <source>
        <dbReference type="PIRSR" id="PIRSR606118-50"/>
    </source>
</evidence>
<dbReference type="Proteomes" id="UP000193929">
    <property type="component" value="Unassembled WGS sequence"/>
</dbReference>
<evidence type="ECO:0000256" key="6">
    <source>
        <dbReference type="PROSITE-ProRule" id="PRU10137"/>
    </source>
</evidence>
<dbReference type="Pfam" id="PF00239">
    <property type="entry name" value="Resolvase"/>
    <property type="match status" value="1"/>
</dbReference>
<protein>
    <submittedName>
        <fullName evidence="8">Pin-related site-specific recombinase/DNA invertase</fullName>
    </submittedName>
</protein>
<dbReference type="GO" id="GO:0015074">
    <property type="term" value="P:DNA integration"/>
    <property type="evidence" value="ECO:0007669"/>
    <property type="project" value="UniProtKB-KW"/>
</dbReference>
<dbReference type="PROSITE" id="PS51736">
    <property type="entry name" value="RECOMBINASES_3"/>
    <property type="match status" value="1"/>
</dbReference>
<comment type="caution">
    <text evidence="8">The sequence shown here is derived from an EMBL/GenBank/DDBJ whole genome shotgun (WGS) entry which is preliminary data.</text>
</comment>
<name>A0A1X1KAK0_STRMT</name>
<evidence type="ECO:0000313" key="9">
    <source>
        <dbReference type="Proteomes" id="UP000193929"/>
    </source>
</evidence>
<dbReference type="Gene3D" id="3.40.50.1390">
    <property type="entry name" value="Resolvase, N-terminal catalytic domain"/>
    <property type="match status" value="1"/>
</dbReference>
<feature type="domain" description="Resolvase/invertase-type recombinase catalytic" evidence="7">
    <location>
        <begin position="2"/>
        <end position="140"/>
    </location>
</feature>
<dbReference type="InterPro" id="IPR050639">
    <property type="entry name" value="SSR_resolvase"/>
</dbReference>
<dbReference type="SMART" id="SM00857">
    <property type="entry name" value="Resolvase"/>
    <property type="match status" value="1"/>
</dbReference>
<dbReference type="RefSeq" id="WP_084886576.1">
    <property type="nucleotide sequence ID" value="NZ_NCVF01000017.1"/>
</dbReference>
<evidence type="ECO:0000313" key="8">
    <source>
        <dbReference type="EMBL" id="ORO96394.1"/>
    </source>
</evidence>
<dbReference type="InterPro" id="IPR006118">
    <property type="entry name" value="Recombinase_CS"/>
</dbReference>
<dbReference type="EMBL" id="NCVF01000017">
    <property type="protein sequence ID" value="ORO96394.1"/>
    <property type="molecule type" value="Genomic_DNA"/>
</dbReference>
<sequence length="194" mass="22617">MVKIGYARVSTTDQNMDRQLEQLKHIDKLFQESISGVSKDRPQLKAMLDYIREGDIVVVTELERLGRNNQELTEIMNQIQTKGATLEVLNLPTLRGIEDDNLRRLLNNLILELYKYQAQAERERIKERQAQGIAIAKTQGKYQGRKALFTEDDSRLKHAFELYLSGKSDKDVAGLTGINERTFRRYREKYQIKR</sequence>
<dbReference type="PANTHER" id="PTHR30461">
    <property type="entry name" value="DNA-INVERTASE FROM LAMBDOID PROPHAGE"/>
    <property type="match status" value="1"/>
</dbReference>
<evidence type="ECO:0000256" key="2">
    <source>
        <dbReference type="ARBA" id="ARBA00022908"/>
    </source>
</evidence>
<evidence type="ECO:0000256" key="4">
    <source>
        <dbReference type="ARBA" id="ARBA00023172"/>
    </source>
</evidence>
<dbReference type="GO" id="GO:0000150">
    <property type="term" value="F:DNA strand exchange activity"/>
    <property type="evidence" value="ECO:0007669"/>
    <property type="project" value="InterPro"/>
</dbReference>
<dbReference type="GO" id="GO:0003677">
    <property type="term" value="F:DNA binding"/>
    <property type="evidence" value="ECO:0007669"/>
    <property type="project" value="UniProtKB-KW"/>
</dbReference>
<keyword evidence="4" id="KW-0233">DNA recombination</keyword>
<keyword evidence="3" id="KW-0238">DNA-binding</keyword>
<gene>
    <name evidence="8" type="ORF">B7700_01135</name>
</gene>
<keyword evidence="2" id="KW-0229">DNA integration</keyword>
<reference evidence="8 9" key="1">
    <citation type="journal article" date="2016" name="Eur. J. Clin. Microbiol. Infect. Dis.">
        <title>Whole genome sequencing as a tool for phylogenetic analysis of clinical strains of Mitis group streptococci.</title>
        <authorList>
            <person name="Rasmussen L.H."/>
            <person name="Dargis R."/>
            <person name="Hojholt K."/>
            <person name="Christensen J.J."/>
            <person name="Skovgaard O."/>
            <person name="Justesen U.S."/>
            <person name="Rosenvinge F.S."/>
            <person name="Moser C."/>
            <person name="Lukjancenko O."/>
            <person name="Rasmussen S."/>
            <person name="Nielsen X.C."/>
        </authorList>
    </citation>
    <scope>NUCLEOTIDE SEQUENCE [LARGE SCALE GENOMIC DNA]</scope>
    <source>
        <strain evidence="8 9">RH_50275_09</strain>
    </source>
</reference>
<dbReference type="InterPro" id="IPR036162">
    <property type="entry name" value="Resolvase-like_N_sf"/>
</dbReference>
<proteinExistence type="inferred from homology"/>
<feature type="active site" description="O-(5'-phospho-DNA)-serine intermediate" evidence="5 6">
    <location>
        <position position="10"/>
    </location>
</feature>
<evidence type="ECO:0000256" key="3">
    <source>
        <dbReference type="ARBA" id="ARBA00023125"/>
    </source>
</evidence>
<accession>A0A1X1KAK0</accession>
<dbReference type="PROSITE" id="PS00397">
    <property type="entry name" value="RECOMBINASES_1"/>
    <property type="match status" value="1"/>
</dbReference>
<evidence type="ECO:0000259" key="7">
    <source>
        <dbReference type="PROSITE" id="PS51736"/>
    </source>
</evidence>
<dbReference type="CDD" id="cd03768">
    <property type="entry name" value="SR_ResInv"/>
    <property type="match status" value="1"/>
</dbReference>
<dbReference type="SUPFAM" id="SSF53041">
    <property type="entry name" value="Resolvase-like"/>
    <property type="match status" value="1"/>
</dbReference>
<dbReference type="PANTHER" id="PTHR30461:SF26">
    <property type="entry name" value="RESOLVASE HOMOLOG YNEB"/>
    <property type="match status" value="1"/>
</dbReference>
<dbReference type="AlphaFoldDB" id="A0A1X1KAK0"/>